<reference evidence="1" key="1">
    <citation type="submission" date="2023-06" db="EMBL/GenBank/DDBJ databases">
        <title>Multi-omics analyses reveal the molecular pathogenesis toolkit of Lasiodiplodia hormozganensis, a cross-kingdom pathogen.</title>
        <authorList>
            <person name="Felix C."/>
            <person name="Meneses R."/>
            <person name="Goncalves M.F.M."/>
            <person name="Tilleman L."/>
            <person name="Duarte A.S."/>
            <person name="Jorrin-Novo J.V."/>
            <person name="Van De Peer Y."/>
            <person name="Deforce D."/>
            <person name="Van Nieuwerburgh F."/>
            <person name="Esteves A.C."/>
            <person name="Alves A."/>
        </authorList>
    </citation>
    <scope>NUCLEOTIDE SEQUENCE</scope>
    <source>
        <strain evidence="1">CBS 339.90</strain>
    </source>
</reference>
<keyword evidence="2" id="KW-1185">Reference proteome</keyword>
<organism evidence="1 2">
    <name type="scientific">Lasiodiplodia hormozganensis</name>
    <dbReference type="NCBI Taxonomy" id="869390"/>
    <lineage>
        <taxon>Eukaryota</taxon>
        <taxon>Fungi</taxon>
        <taxon>Dikarya</taxon>
        <taxon>Ascomycota</taxon>
        <taxon>Pezizomycotina</taxon>
        <taxon>Dothideomycetes</taxon>
        <taxon>Dothideomycetes incertae sedis</taxon>
        <taxon>Botryosphaeriales</taxon>
        <taxon>Botryosphaeriaceae</taxon>
        <taxon>Lasiodiplodia</taxon>
    </lineage>
</organism>
<evidence type="ECO:0000313" key="2">
    <source>
        <dbReference type="Proteomes" id="UP001175001"/>
    </source>
</evidence>
<gene>
    <name evidence="1" type="ORF">DIS24_g11360</name>
</gene>
<proteinExistence type="predicted"/>
<sequence>MSAEEWSHLSNDDRCRLFDQYERDRISLREHAQQLLRGVSYRPLGALPVREPSHARATNEELDLSLPDRLDEAILRLPQLRHFEHDPAYLTDGNWGARWQRLRFHTTRLVLYSTDREAERVENLQLSLALRALGLAEQRNKSLRSLDIYVAEGAFWGAVNLGRLWDPLHSAWEQEDHLVWMGDELDMNIDRWVDRAGSWYGALRHQENLTRELVNMEHAFTHLATLFLHVKCADHEEDVSAAARQLFYFLRRADCLERISLIFRMDGWLEDAPNMSYPDWRSQPGDAASSLLRSLGQGQCFPALRKLQLSLLTRGDDLLLFLKTLSPTLRDLELNSVALIPDGRLWESVLKDMSQTLQLERIKLRCLEDNAQPGGRLILEPTKPNWRTLDEDLICYTHYENTVYSYVLHESSTPPVLDPSRFLQQHAFVCERARESIRRRLLDRRLA</sequence>
<protein>
    <submittedName>
        <fullName evidence="1">Uncharacterized protein</fullName>
    </submittedName>
</protein>
<accession>A0AA39WV50</accession>
<dbReference type="AlphaFoldDB" id="A0AA39WV50"/>
<dbReference type="Proteomes" id="UP001175001">
    <property type="component" value="Unassembled WGS sequence"/>
</dbReference>
<evidence type="ECO:0000313" key="1">
    <source>
        <dbReference type="EMBL" id="KAK0622150.1"/>
    </source>
</evidence>
<dbReference type="EMBL" id="JAUJDW010000159">
    <property type="protein sequence ID" value="KAK0622150.1"/>
    <property type="molecule type" value="Genomic_DNA"/>
</dbReference>
<comment type="caution">
    <text evidence="1">The sequence shown here is derived from an EMBL/GenBank/DDBJ whole genome shotgun (WGS) entry which is preliminary data.</text>
</comment>
<name>A0AA39WV50_9PEZI</name>